<feature type="non-terminal residue" evidence="1">
    <location>
        <position position="1"/>
    </location>
</feature>
<accession>A0A9N9G6B5</accession>
<name>A0A9N9G6B5_9GLOM</name>
<comment type="caution">
    <text evidence="1">The sequence shown here is derived from an EMBL/GenBank/DDBJ whole genome shotgun (WGS) entry which is preliminary data.</text>
</comment>
<keyword evidence="2" id="KW-1185">Reference proteome</keyword>
<dbReference type="EMBL" id="CAJVPQ010002024">
    <property type="protein sequence ID" value="CAG8580193.1"/>
    <property type="molecule type" value="Genomic_DNA"/>
</dbReference>
<evidence type="ECO:0000313" key="1">
    <source>
        <dbReference type="EMBL" id="CAG8580193.1"/>
    </source>
</evidence>
<gene>
    <name evidence="1" type="ORF">FCALED_LOCUS7555</name>
</gene>
<sequence length="40" mass="4598">RLDKLQETVELIKDDLKVIKGILMQKNYQAGPTERTAKRG</sequence>
<dbReference type="AlphaFoldDB" id="A0A9N9G6B5"/>
<proteinExistence type="predicted"/>
<evidence type="ECO:0000313" key="2">
    <source>
        <dbReference type="Proteomes" id="UP000789570"/>
    </source>
</evidence>
<organism evidence="1 2">
    <name type="scientific">Funneliformis caledonium</name>
    <dbReference type="NCBI Taxonomy" id="1117310"/>
    <lineage>
        <taxon>Eukaryota</taxon>
        <taxon>Fungi</taxon>
        <taxon>Fungi incertae sedis</taxon>
        <taxon>Mucoromycota</taxon>
        <taxon>Glomeromycotina</taxon>
        <taxon>Glomeromycetes</taxon>
        <taxon>Glomerales</taxon>
        <taxon>Glomeraceae</taxon>
        <taxon>Funneliformis</taxon>
    </lineage>
</organism>
<protein>
    <submittedName>
        <fullName evidence="1">3464_t:CDS:1</fullName>
    </submittedName>
</protein>
<reference evidence="1" key="1">
    <citation type="submission" date="2021-06" db="EMBL/GenBank/DDBJ databases">
        <authorList>
            <person name="Kallberg Y."/>
            <person name="Tangrot J."/>
            <person name="Rosling A."/>
        </authorList>
    </citation>
    <scope>NUCLEOTIDE SEQUENCE</scope>
    <source>
        <strain evidence="1">UK204</strain>
    </source>
</reference>
<dbReference type="Proteomes" id="UP000789570">
    <property type="component" value="Unassembled WGS sequence"/>
</dbReference>